<dbReference type="SUPFAM" id="SSF52540">
    <property type="entry name" value="P-loop containing nucleoside triphosphate hydrolases"/>
    <property type="match status" value="1"/>
</dbReference>
<gene>
    <name evidence="2" type="ORF">GNF83_19600</name>
</gene>
<dbReference type="InterPro" id="IPR039430">
    <property type="entry name" value="Thymidylate_kin-like_dom"/>
</dbReference>
<sequence>MAKKGIFITLEGGEGAGKTTALRYLVEQLEASGQSVLVTREPGGIPIAEQICKVIL</sequence>
<feature type="domain" description="Thymidylate kinase-like" evidence="1">
    <location>
        <begin position="10"/>
        <end position="55"/>
    </location>
</feature>
<evidence type="ECO:0000313" key="2">
    <source>
        <dbReference type="EMBL" id="MDZ7543338.1"/>
    </source>
</evidence>
<dbReference type="AlphaFoldDB" id="A0AAW9KJD5"/>
<organism evidence="2 3">
    <name type="scientific">Clostridium perfringens</name>
    <dbReference type="NCBI Taxonomy" id="1502"/>
    <lineage>
        <taxon>Bacteria</taxon>
        <taxon>Bacillati</taxon>
        <taxon>Bacillota</taxon>
        <taxon>Clostridia</taxon>
        <taxon>Eubacteriales</taxon>
        <taxon>Clostridiaceae</taxon>
        <taxon>Clostridium</taxon>
    </lineage>
</organism>
<dbReference type="InterPro" id="IPR027417">
    <property type="entry name" value="P-loop_NTPase"/>
</dbReference>
<reference evidence="2" key="1">
    <citation type="submission" date="2019-11" db="EMBL/GenBank/DDBJ databases">
        <title>Characterization of Clostridium perfringens isolates from swine manure treated agricultural soils.</title>
        <authorList>
            <person name="Wushke S.T."/>
        </authorList>
    </citation>
    <scope>NUCLEOTIDE SEQUENCE</scope>
    <source>
        <strain evidence="2">X62</strain>
    </source>
</reference>
<dbReference type="EMBL" id="WNUR01001076">
    <property type="protein sequence ID" value="MDZ7543338.1"/>
    <property type="molecule type" value="Genomic_DNA"/>
</dbReference>
<feature type="non-terminal residue" evidence="2">
    <location>
        <position position="56"/>
    </location>
</feature>
<evidence type="ECO:0000259" key="1">
    <source>
        <dbReference type="Pfam" id="PF02223"/>
    </source>
</evidence>
<proteinExistence type="predicted"/>
<dbReference type="Gene3D" id="3.40.50.300">
    <property type="entry name" value="P-loop containing nucleotide triphosphate hydrolases"/>
    <property type="match status" value="1"/>
</dbReference>
<dbReference type="GO" id="GO:0016301">
    <property type="term" value="F:kinase activity"/>
    <property type="evidence" value="ECO:0007669"/>
    <property type="project" value="UniProtKB-KW"/>
</dbReference>
<accession>A0AAW9KJD5</accession>
<keyword evidence="2" id="KW-0808">Transferase</keyword>
<dbReference type="Pfam" id="PF02223">
    <property type="entry name" value="Thymidylate_kin"/>
    <property type="match status" value="1"/>
</dbReference>
<name>A0AAW9KJD5_CLOPF</name>
<dbReference type="Proteomes" id="UP001288944">
    <property type="component" value="Unassembled WGS sequence"/>
</dbReference>
<evidence type="ECO:0000313" key="3">
    <source>
        <dbReference type="Proteomes" id="UP001288944"/>
    </source>
</evidence>
<keyword evidence="2" id="KW-0418">Kinase</keyword>
<protein>
    <submittedName>
        <fullName evidence="2">dTMP kinase</fullName>
    </submittedName>
</protein>
<comment type="caution">
    <text evidence="2">The sequence shown here is derived from an EMBL/GenBank/DDBJ whole genome shotgun (WGS) entry which is preliminary data.</text>
</comment>